<dbReference type="InterPro" id="IPR001447">
    <property type="entry name" value="Arylamine_N-AcTrfase"/>
</dbReference>
<evidence type="ECO:0000313" key="2">
    <source>
        <dbReference type="Proteomes" id="UP000694257"/>
    </source>
</evidence>
<dbReference type="PANTHER" id="PTHR11786">
    <property type="entry name" value="N-HYDROXYARYLAMINE O-ACETYLTRANSFERASE"/>
    <property type="match status" value="1"/>
</dbReference>
<organism evidence="1 2">
    <name type="scientific">Nocardia iowensis</name>
    <dbReference type="NCBI Taxonomy" id="204891"/>
    <lineage>
        <taxon>Bacteria</taxon>
        <taxon>Bacillati</taxon>
        <taxon>Actinomycetota</taxon>
        <taxon>Actinomycetes</taxon>
        <taxon>Mycobacteriales</taxon>
        <taxon>Nocardiaceae</taxon>
        <taxon>Nocardia</taxon>
    </lineage>
</organism>
<sequence>MDHDLVVDYLRRLGVEAPVRPDIDTLRDLHRRHLKAVPFENLSIHLGEPIVLDEKLLVDKIVRRRRGGFCYELNGAFGTLLSALGFPVTLLASGVFDDGHVRPPFDHLVLRVDLDRPWLVDVGFGQNARYPLRLDSTDDQPDPDGVFRVVPVEDGSGDLDLLCDDEPLYRIETRPRRLIDFEPFCWYHQTSPDSPFTGKLVCSRPTPTGRITLSDHELTRTENDERTEQTLTDDEALAAYRELFGIELDRLPSAGSGGS</sequence>
<dbReference type="RefSeq" id="WP_218476875.1">
    <property type="nucleotide sequence ID" value="NZ_BAABJN010000015.1"/>
</dbReference>
<protein>
    <submittedName>
        <fullName evidence="1">Arylamine N-acetyltransferase</fullName>
    </submittedName>
</protein>
<name>A0ABX8RZF7_NOCIO</name>
<dbReference type="PANTHER" id="PTHR11786:SF0">
    <property type="entry name" value="ARYLAMINE N-ACETYLTRANSFERASE 4-RELATED"/>
    <property type="match status" value="1"/>
</dbReference>
<keyword evidence="2" id="KW-1185">Reference proteome</keyword>
<gene>
    <name evidence="1" type="ORF">KV110_15665</name>
</gene>
<evidence type="ECO:0000313" key="1">
    <source>
        <dbReference type="EMBL" id="QXN94362.1"/>
    </source>
</evidence>
<accession>A0ABX8RZF7</accession>
<dbReference type="EMBL" id="CP078145">
    <property type="protein sequence ID" value="QXN94362.1"/>
    <property type="molecule type" value="Genomic_DNA"/>
</dbReference>
<dbReference type="Proteomes" id="UP000694257">
    <property type="component" value="Chromosome"/>
</dbReference>
<proteinExistence type="predicted"/>
<reference evidence="1 2" key="1">
    <citation type="submission" date="2021-07" db="EMBL/GenBank/DDBJ databases">
        <title>Whole Genome Sequence of Nocardia Iowensis.</title>
        <authorList>
            <person name="Lamm A."/>
            <person name="Collins-Fairclough A.M."/>
            <person name="Bunk B."/>
            <person name="Sproer C."/>
        </authorList>
    </citation>
    <scope>NUCLEOTIDE SEQUENCE [LARGE SCALE GENOMIC DNA]</scope>
    <source>
        <strain evidence="1 2">NRRL 5646</strain>
    </source>
</reference>
<dbReference type="Pfam" id="PF00797">
    <property type="entry name" value="Acetyltransf_2"/>
    <property type="match status" value="1"/>
</dbReference>